<feature type="domain" description="Endonuclease/exonuclease/phosphatase" evidence="1">
    <location>
        <begin position="15"/>
        <end position="90"/>
    </location>
</feature>
<evidence type="ECO:0000259" key="1">
    <source>
        <dbReference type="Pfam" id="PF03372"/>
    </source>
</evidence>
<dbReference type="Pfam" id="PF03372">
    <property type="entry name" value="Exo_endo_phos"/>
    <property type="match status" value="1"/>
</dbReference>
<evidence type="ECO:0000313" key="2">
    <source>
        <dbReference type="EMBL" id="CAH0547149.1"/>
    </source>
</evidence>
<accession>A0A9P0ARG5</accession>
<organism evidence="2 3">
    <name type="scientific">Brassicogethes aeneus</name>
    <name type="common">Rape pollen beetle</name>
    <name type="synonym">Meligethes aeneus</name>
    <dbReference type="NCBI Taxonomy" id="1431903"/>
    <lineage>
        <taxon>Eukaryota</taxon>
        <taxon>Metazoa</taxon>
        <taxon>Ecdysozoa</taxon>
        <taxon>Arthropoda</taxon>
        <taxon>Hexapoda</taxon>
        <taxon>Insecta</taxon>
        <taxon>Pterygota</taxon>
        <taxon>Neoptera</taxon>
        <taxon>Endopterygota</taxon>
        <taxon>Coleoptera</taxon>
        <taxon>Polyphaga</taxon>
        <taxon>Cucujiformia</taxon>
        <taxon>Nitidulidae</taxon>
        <taxon>Meligethinae</taxon>
        <taxon>Brassicogethes</taxon>
    </lineage>
</organism>
<dbReference type="SUPFAM" id="SSF56219">
    <property type="entry name" value="DNase I-like"/>
    <property type="match status" value="1"/>
</dbReference>
<sequence length="105" mass="12005">MNKDMNNGKENINMGTWNLRGVYEAGALKSLIRKLNKYNMDLVALQETHLTGNEITFMDNFTLFTSGSNRRRYGVGFLIKNSLKGEVKYFKPISDSVSHKAKRVK</sequence>
<dbReference type="EMBL" id="OV121132">
    <property type="protein sequence ID" value="CAH0547149.1"/>
    <property type="molecule type" value="Genomic_DNA"/>
</dbReference>
<protein>
    <recommendedName>
        <fullName evidence="1">Endonuclease/exonuclease/phosphatase domain-containing protein</fullName>
    </recommendedName>
</protein>
<dbReference type="InterPro" id="IPR005135">
    <property type="entry name" value="Endo/exonuclease/phosphatase"/>
</dbReference>
<keyword evidence="3" id="KW-1185">Reference proteome</keyword>
<gene>
    <name evidence="2" type="ORF">MELIAE_LOCUS1192</name>
</gene>
<dbReference type="Gene3D" id="3.60.10.10">
    <property type="entry name" value="Endonuclease/exonuclease/phosphatase"/>
    <property type="match status" value="1"/>
</dbReference>
<dbReference type="Proteomes" id="UP001154078">
    <property type="component" value="Chromosome 1"/>
</dbReference>
<dbReference type="AlphaFoldDB" id="A0A9P0ARG5"/>
<name>A0A9P0ARG5_BRAAE</name>
<evidence type="ECO:0000313" key="3">
    <source>
        <dbReference type="Proteomes" id="UP001154078"/>
    </source>
</evidence>
<dbReference type="GO" id="GO:0003824">
    <property type="term" value="F:catalytic activity"/>
    <property type="evidence" value="ECO:0007669"/>
    <property type="project" value="InterPro"/>
</dbReference>
<dbReference type="InterPro" id="IPR036691">
    <property type="entry name" value="Endo/exonu/phosph_ase_sf"/>
</dbReference>
<proteinExistence type="predicted"/>
<reference evidence="2" key="1">
    <citation type="submission" date="2021-12" db="EMBL/GenBank/DDBJ databases">
        <authorList>
            <person name="King R."/>
        </authorList>
    </citation>
    <scope>NUCLEOTIDE SEQUENCE</scope>
</reference>
<dbReference type="OrthoDB" id="8193560at2759"/>